<gene>
    <name evidence="1" type="ORF">METZ01_LOCUS66035</name>
</gene>
<reference evidence="1" key="1">
    <citation type="submission" date="2018-05" db="EMBL/GenBank/DDBJ databases">
        <authorList>
            <person name="Lanie J.A."/>
            <person name="Ng W.-L."/>
            <person name="Kazmierczak K.M."/>
            <person name="Andrzejewski T.M."/>
            <person name="Davidsen T.M."/>
            <person name="Wayne K.J."/>
            <person name="Tettelin H."/>
            <person name="Glass J.I."/>
            <person name="Rusch D."/>
            <person name="Podicherti R."/>
            <person name="Tsui H.-C.T."/>
            <person name="Winkler M.E."/>
        </authorList>
    </citation>
    <scope>NUCLEOTIDE SEQUENCE</scope>
</reference>
<organism evidence="1">
    <name type="scientific">marine metagenome</name>
    <dbReference type="NCBI Taxonomy" id="408172"/>
    <lineage>
        <taxon>unclassified sequences</taxon>
        <taxon>metagenomes</taxon>
        <taxon>ecological metagenomes</taxon>
    </lineage>
</organism>
<dbReference type="AlphaFoldDB" id="A0A381TCE1"/>
<accession>A0A381TCE1</accession>
<protein>
    <submittedName>
        <fullName evidence="1">Uncharacterized protein</fullName>
    </submittedName>
</protein>
<name>A0A381TCE1_9ZZZZ</name>
<evidence type="ECO:0000313" key="1">
    <source>
        <dbReference type="EMBL" id="SVA13181.1"/>
    </source>
</evidence>
<dbReference type="EMBL" id="UINC01004284">
    <property type="protein sequence ID" value="SVA13181.1"/>
    <property type="molecule type" value="Genomic_DNA"/>
</dbReference>
<proteinExistence type="predicted"/>
<sequence>MTLGVSSLASETPVGATVCLETEDIRLDREAHPREG</sequence>